<dbReference type="InterPro" id="IPR002942">
    <property type="entry name" value="S4_RNA-bd"/>
</dbReference>
<dbReference type="SUPFAM" id="SSF55120">
    <property type="entry name" value="Pseudouridine synthase"/>
    <property type="match status" value="1"/>
</dbReference>
<dbReference type="Proteomes" id="UP000007038">
    <property type="component" value="Chromosome"/>
</dbReference>
<dbReference type="PANTHER" id="PTHR47683">
    <property type="entry name" value="PSEUDOURIDINE SYNTHASE FAMILY PROTEIN-RELATED"/>
    <property type="match status" value="1"/>
</dbReference>
<dbReference type="STRING" id="658172.CKC_02160"/>
<evidence type="ECO:0000256" key="1">
    <source>
        <dbReference type="ARBA" id="ARBA00000073"/>
    </source>
</evidence>
<dbReference type="GO" id="GO:0120159">
    <property type="term" value="F:rRNA pseudouridine synthase activity"/>
    <property type="evidence" value="ECO:0007669"/>
    <property type="project" value="UniProtKB-ARBA"/>
</dbReference>
<dbReference type="InterPro" id="IPR006145">
    <property type="entry name" value="PsdUridine_synth_RsuA/RluA"/>
</dbReference>
<dbReference type="InterPro" id="IPR036986">
    <property type="entry name" value="S4_RNA-bd_sf"/>
</dbReference>
<protein>
    <recommendedName>
        <fullName evidence="6">Pseudouridine synthase</fullName>
        <ecNumber evidence="6">5.4.99.-</ecNumber>
    </recommendedName>
</protein>
<evidence type="ECO:0000256" key="2">
    <source>
        <dbReference type="ARBA" id="ARBA00008348"/>
    </source>
</evidence>
<evidence type="ECO:0000256" key="5">
    <source>
        <dbReference type="PROSITE-ProRule" id="PRU00182"/>
    </source>
</evidence>
<dbReference type="eggNOG" id="COG1187">
    <property type="taxonomic scope" value="Bacteria"/>
</dbReference>
<reference key="2">
    <citation type="submission" date="2010-11" db="EMBL/GenBank/DDBJ databases">
        <authorList>
            <person name="Lin H."/>
            <person name="Doddapaneni H.V."/>
            <person name="Lou B."/>
            <person name="Civerolo E.L."/>
            <person name="Chen C."/>
            <person name="Duan Y."/>
            <person name="Zhou L."/>
            <person name="Glynn J."/>
        </authorList>
    </citation>
    <scope>NUCLEOTIDE SEQUENCE</scope>
    <source>
        <strain>CLso-ZC1</strain>
    </source>
</reference>
<dbReference type="InterPro" id="IPR000748">
    <property type="entry name" value="PsdUridine_synth_RsuA/RluB/E/F"/>
</dbReference>
<dbReference type="CDD" id="cd00165">
    <property type="entry name" value="S4"/>
    <property type="match status" value="1"/>
</dbReference>
<dbReference type="GO" id="GO:0000455">
    <property type="term" value="P:enzyme-directed rRNA pseudouridine synthesis"/>
    <property type="evidence" value="ECO:0007669"/>
    <property type="project" value="UniProtKB-ARBA"/>
</dbReference>
<dbReference type="GeneID" id="96885938"/>
<evidence type="ECO:0000256" key="4">
    <source>
        <dbReference type="ARBA" id="ARBA00023235"/>
    </source>
</evidence>
<dbReference type="GO" id="GO:0003723">
    <property type="term" value="F:RNA binding"/>
    <property type="evidence" value="ECO:0007669"/>
    <property type="project" value="UniProtKB-KW"/>
</dbReference>
<reference evidence="9" key="1">
    <citation type="submission" date="2010-11" db="EMBL/GenBank/DDBJ databases">
        <title>Complete genome sequence of Candidatus Liberibacter solanacearum CLso-ZC1.</title>
        <authorList>
            <person name="Lin H."/>
            <person name="Doddapaneni H.V."/>
            <person name="Lou B."/>
            <person name="Civerolo E.L."/>
            <person name="Chen C."/>
            <person name="Duan Y."/>
            <person name="Zhou L."/>
            <person name="Glynn J."/>
        </authorList>
    </citation>
    <scope>NUCLEOTIDE SEQUENCE [LARGE SCALE GENOMIC DNA]</scope>
    <source>
        <strain evidence="9">CLso-ZC1</strain>
    </source>
</reference>
<dbReference type="PANTHER" id="PTHR47683:SF3">
    <property type="entry name" value="RIBOSOMAL LARGE SUBUNIT PSEUDOURIDINE SYNTHASE B"/>
    <property type="match status" value="1"/>
</dbReference>
<dbReference type="InterPro" id="IPR050343">
    <property type="entry name" value="RsuA_PseudoU_synthase"/>
</dbReference>
<dbReference type="KEGG" id="lso:CKC_02160"/>
<name>E4UCU3_LIBSC</name>
<dbReference type="AlphaFoldDB" id="E4UCU3"/>
<accession>E4UCU3</accession>
<keyword evidence="4 6" id="KW-0413">Isomerase</keyword>
<dbReference type="EMBL" id="CP002371">
    <property type="protein sequence ID" value="ADR52183.1"/>
    <property type="molecule type" value="Genomic_DNA"/>
</dbReference>
<keyword evidence="3 5" id="KW-0694">RNA-binding</keyword>
<evidence type="ECO:0000313" key="9">
    <source>
        <dbReference type="Proteomes" id="UP000007038"/>
    </source>
</evidence>
<organism evidence="8 9">
    <name type="scientific">Liberibacter solanacearum (strain CLso-ZC1)</name>
    <dbReference type="NCBI Taxonomy" id="658172"/>
    <lineage>
        <taxon>Bacteria</taxon>
        <taxon>Pseudomonadati</taxon>
        <taxon>Pseudomonadota</taxon>
        <taxon>Alphaproteobacteria</taxon>
        <taxon>Hyphomicrobiales</taxon>
        <taxon>Rhizobiaceae</taxon>
        <taxon>Liberibacter</taxon>
    </lineage>
</organism>
<evidence type="ECO:0000313" key="8">
    <source>
        <dbReference type="EMBL" id="ADR52183.1"/>
    </source>
</evidence>
<evidence type="ECO:0000259" key="7">
    <source>
        <dbReference type="SMART" id="SM00363"/>
    </source>
</evidence>
<evidence type="ECO:0000256" key="3">
    <source>
        <dbReference type="ARBA" id="ARBA00022884"/>
    </source>
</evidence>
<gene>
    <name evidence="8" type="ordered locus">CKC_02160</name>
</gene>
<dbReference type="InterPro" id="IPR042092">
    <property type="entry name" value="PsdUridine_s_RsuA/RluB/E/F_cat"/>
</dbReference>
<dbReference type="RefSeq" id="WP_013461839.1">
    <property type="nucleotide sequence ID" value="NC_014774.1"/>
</dbReference>
<comment type="catalytic activity">
    <reaction evidence="1">
        <text>a uridine in RNA = a pseudouridine in RNA</text>
        <dbReference type="Rhea" id="RHEA:48348"/>
        <dbReference type="Rhea" id="RHEA-COMP:12068"/>
        <dbReference type="Rhea" id="RHEA-COMP:12069"/>
        <dbReference type="ChEBI" id="CHEBI:65314"/>
        <dbReference type="ChEBI" id="CHEBI:65315"/>
    </reaction>
</comment>
<comment type="similarity">
    <text evidence="2 6">Belongs to the pseudouridine synthase RsuA family.</text>
</comment>
<dbReference type="Pfam" id="PF00849">
    <property type="entry name" value="PseudoU_synth_2"/>
    <property type="match status" value="1"/>
</dbReference>
<dbReference type="PROSITE" id="PS50889">
    <property type="entry name" value="S4"/>
    <property type="match status" value="1"/>
</dbReference>
<dbReference type="SUPFAM" id="SSF55174">
    <property type="entry name" value="Alpha-L RNA-binding motif"/>
    <property type="match status" value="1"/>
</dbReference>
<dbReference type="HOGENOM" id="CLU_024979_1_0_5"/>
<dbReference type="InterPro" id="IPR020094">
    <property type="entry name" value="TruA/RsuA/RluB/E/F_N"/>
</dbReference>
<dbReference type="PROSITE" id="PS01149">
    <property type="entry name" value="PSI_RSU"/>
    <property type="match status" value="1"/>
</dbReference>
<dbReference type="InterPro" id="IPR020103">
    <property type="entry name" value="PsdUridine_synth_cat_dom_sf"/>
</dbReference>
<dbReference type="NCBIfam" id="TIGR00093">
    <property type="entry name" value="pseudouridine synthase"/>
    <property type="match status" value="1"/>
</dbReference>
<dbReference type="EC" id="5.4.99.-" evidence="6"/>
<dbReference type="SMART" id="SM00363">
    <property type="entry name" value="S4"/>
    <property type="match status" value="1"/>
</dbReference>
<dbReference type="InterPro" id="IPR018496">
    <property type="entry name" value="PsdUridine_synth_RsuA/RluB_CS"/>
</dbReference>
<reference evidence="8 9" key="3">
    <citation type="journal article" date="2011" name="PLoS ONE">
        <title>The Complete Genome Sequence of 'Candidatus Liberibacter solanacearum', the Bacterium Associated with Potato Zebra Chip Disease.</title>
        <authorList>
            <person name="Lin H."/>
            <person name="Lou B."/>
            <person name="Glynn J.M."/>
            <person name="Doddapaneni H."/>
            <person name="Civerolo E.L."/>
            <person name="Chen C."/>
            <person name="Duan Y."/>
            <person name="Zhou L."/>
            <person name="Vahling C.M."/>
        </authorList>
    </citation>
    <scope>NUCLEOTIDE SEQUENCE [LARGE SCALE GENOMIC DNA]</scope>
    <source>
        <strain evidence="8 9">CLso-ZC1</strain>
    </source>
</reference>
<dbReference type="Gene3D" id="3.10.290.10">
    <property type="entry name" value="RNA-binding S4 domain"/>
    <property type="match status" value="1"/>
</dbReference>
<proteinExistence type="inferred from homology"/>
<sequence>MNKEIEFLKDGQIVPEDLMPERVSKVIARAGIASRREVERMITQKRVKVNGVCLERAAVNVISTDCIEVDDVPLRKAERTRLWLYHKPVGLVTTHSDPTGRSTVFDNVPSIVSRVVSVGRLDINTEGLLLLTNDGGLARILELPSTQWLRVYRVRAYGQIDQEKLDLLKEGIVIKGIHYRGMQVTIDSQKGANVWLTVGLREGKNREIKKVFEFFNWKVNRLIRISYGPFQLGELLEGDTREVAKKVLREQLGANLLKEARVNLEGLVYSSETPIRDHSKMKVKSDDISKTKNKKSKVHGFNKKKHVDFPIQRRNRSSNVWMAQGIHSSLPYEKQGEKDYQSMHDTGFKKRKYSHKRNKKLHKKSPLDIVNKFLPIKRQRHHSHDNNCVDNKS</sequence>
<feature type="domain" description="RNA-binding S4" evidence="7">
    <location>
        <begin position="21"/>
        <end position="78"/>
    </location>
</feature>
<dbReference type="Gene3D" id="3.30.70.580">
    <property type="entry name" value="Pseudouridine synthase I, catalytic domain, N-terminal subdomain"/>
    <property type="match status" value="1"/>
</dbReference>
<dbReference type="Gene3D" id="3.30.70.1560">
    <property type="entry name" value="Alpha-L RNA-binding motif"/>
    <property type="match status" value="1"/>
</dbReference>
<dbReference type="Pfam" id="PF01479">
    <property type="entry name" value="S4"/>
    <property type="match status" value="1"/>
</dbReference>
<evidence type="ECO:0000256" key="6">
    <source>
        <dbReference type="RuleBase" id="RU003887"/>
    </source>
</evidence>